<gene>
    <name evidence="1" type="ordered locus">KRH_21330</name>
</gene>
<protein>
    <submittedName>
        <fullName evidence="1">Uncharacterized protein</fullName>
    </submittedName>
</protein>
<proteinExistence type="predicted"/>
<keyword evidence="2" id="KW-1185">Reference proteome</keyword>
<evidence type="ECO:0000313" key="2">
    <source>
        <dbReference type="Proteomes" id="UP000008838"/>
    </source>
</evidence>
<dbReference type="RefSeq" id="WP_012399201.1">
    <property type="nucleotide sequence ID" value="NC_010617.1"/>
</dbReference>
<dbReference type="KEGG" id="krh:KRH_21330"/>
<dbReference type="eggNOG" id="COG4849">
    <property type="taxonomic scope" value="Bacteria"/>
</dbReference>
<sequence length="201" mass="21980">MLTFGVPDPGVLDVVGGIPVDFMPFGAQLEEPPGTLTPPPHKEGWTVAGFQDVHRHAQDVDIGPREVTVRMPSPAGYTALKLRSWAVRAALHDTKDARDLAVACHWYTESEAVRTELYETDRGQRLLMDHDFDQDLAAVALLSREVATIFSTPVRIELAADLRNADAALLAGRFTTAPQLFLTSDVRRRQALIAALLSAVT</sequence>
<name>B2GHW8_KOCRD</name>
<accession>B2GHW8</accession>
<dbReference type="HOGENOM" id="CLU_1358923_0_0_11"/>
<dbReference type="Proteomes" id="UP000008838">
    <property type="component" value="Chromosome"/>
</dbReference>
<dbReference type="EMBL" id="AP009152">
    <property type="protein sequence ID" value="BAG30480.1"/>
    <property type="molecule type" value="Genomic_DNA"/>
</dbReference>
<dbReference type="AlphaFoldDB" id="B2GHW8"/>
<organism evidence="1 2">
    <name type="scientific">Kocuria rhizophila (strain ATCC 9341 / DSM 348 / NBRC 103217 / DC2201)</name>
    <dbReference type="NCBI Taxonomy" id="378753"/>
    <lineage>
        <taxon>Bacteria</taxon>
        <taxon>Bacillati</taxon>
        <taxon>Actinomycetota</taxon>
        <taxon>Actinomycetes</taxon>
        <taxon>Micrococcales</taxon>
        <taxon>Micrococcaceae</taxon>
        <taxon>Kocuria</taxon>
    </lineage>
</organism>
<reference evidence="1 2" key="1">
    <citation type="journal article" date="2008" name="J. Bacteriol.">
        <title>Complete genome sequence of the soil actinomycete Kocuria rhizophila.</title>
        <authorList>
            <person name="Takarada H."/>
            <person name="Sekine M."/>
            <person name="Kosugi H."/>
            <person name="Matsuo Y."/>
            <person name="Fujisawa T."/>
            <person name="Omata S."/>
            <person name="Kishi E."/>
            <person name="Shimizu A."/>
            <person name="Tsukatani N."/>
            <person name="Tanikawa S."/>
            <person name="Fujita N."/>
            <person name="Harayama S."/>
        </authorList>
    </citation>
    <scope>NUCLEOTIDE SEQUENCE [LARGE SCALE GENOMIC DNA]</scope>
    <source>
        <strain evidence="2">ATCC 9341 / DSM 348 / NBRC 103217 / DC2201</strain>
    </source>
</reference>
<evidence type="ECO:0000313" key="1">
    <source>
        <dbReference type="EMBL" id="BAG30480.1"/>
    </source>
</evidence>
<dbReference type="OrthoDB" id="4829960at2"/>